<dbReference type="SUPFAM" id="SSF51735">
    <property type="entry name" value="NAD(P)-binding Rossmann-fold domains"/>
    <property type="match status" value="1"/>
</dbReference>
<dbReference type="Pfam" id="PF00106">
    <property type="entry name" value="adh_short"/>
    <property type="match status" value="1"/>
</dbReference>
<evidence type="ECO:0000313" key="3">
    <source>
        <dbReference type="EMBL" id="QLY31340.1"/>
    </source>
</evidence>
<evidence type="ECO:0000256" key="1">
    <source>
        <dbReference type="ARBA" id="ARBA00006484"/>
    </source>
</evidence>
<dbReference type="EMBL" id="CP059399">
    <property type="protein sequence ID" value="QLY31340.1"/>
    <property type="molecule type" value="Genomic_DNA"/>
</dbReference>
<dbReference type="GO" id="GO:0016491">
    <property type="term" value="F:oxidoreductase activity"/>
    <property type="evidence" value="ECO:0007669"/>
    <property type="project" value="UniProtKB-KW"/>
</dbReference>
<protein>
    <submittedName>
        <fullName evidence="3">SDR family oxidoreductase</fullName>
    </submittedName>
</protein>
<dbReference type="NCBIfam" id="NF005854">
    <property type="entry name" value="PRK07775.1"/>
    <property type="match status" value="1"/>
</dbReference>
<dbReference type="Gene3D" id="3.40.50.720">
    <property type="entry name" value="NAD(P)-binding Rossmann-like Domain"/>
    <property type="match status" value="1"/>
</dbReference>
<dbReference type="AlphaFoldDB" id="A0A7D6ZJR2"/>
<keyword evidence="4" id="KW-1185">Reference proteome</keyword>
<dbReference type="Proteomes" id="UP000515512">
    <property type="component" value="Chromosome"/>
</dbReference>
<evidence type="ECO:0000256" key="2">
    <source>
        <dbReference type="ARBA" id="ARBA00023002"/>
    </source>
</evidence>
<dbReference type="InterPro" id="IPR036291">
    <property type="entry name" value="NAD(P)-bd_dom_sf"/>
</dbReference>
<dbReference type="InterPro" id="IPR020904">
    <property type="entry name" value="Sc_DH/Rdtase_CS"/>
</dbReference>
<dbReference type="PANTHER" id="PTHR43669">
    <property type="entry name" value="5-KETO-D-GLUCONATE 5-REDUCTASE"/>
    <property type="match status" value="1"/>
</dbReference>
<proteinExistence type="inferred from homology"/>
<dbReference type="KEGG" id="nhu:H0264_02960"/>
<evidence type="ECO:0000313" key="4">
    <source>
        <dbReference type="Proteomes" id="UP000515512"/>
    </source>
</evidence>
<dbReference type="RefSeq" id="WP_181582536.1">
    <property type="nucleotide sequence ID" value="NZ_CP059399.1"/>
</dbReference>
<gene>
    <name evidence="3" type="ORF">H0264_02960</name>
</gene>
<comment type="similarity">
    <text evidence="1">Belongs to the short-chain dehydrogenases/reductases (SDR) family.</text>
</comment>
<dbReference type="CDD" id="cd05233">
    <property type="entry name" value="SDR_c"/>
    <property type="match status" value="1"/>
</dbReference>
<keyword evidence="2" id="KW-0560">Oxidoreductase</keyword>
<dbReference type="InterPro" id="IPR002347">
    <property type="entry name" value="SDR_fam"/>
</dbReference>
<name>A0A7D6ZJR2_9NOCA</name>
<sequence>MAKFPPHPARRPVLVAGASSGIGAATATALAELGYPVAVGARRVEICETLAEKIRADGGEAFAHRLDVTDTASVDEFVTAAEKALGPMEIVVSGAGDLEFGHGWEMDPEVFEAQVRVHLTGAQRLAHRLIPGMIERRRGDFVVIGSDCADRARPGAGAYNAAKTGVEVFARQLRMELEGTGVRSSIVRPGQTLTGMGMTATPEVVGPLLESWAKWGFARHAHFLRPSDLAAGVVAVVSTPRGAHVVMVEVQPEAPLRELVTPEQAAPQENSAAAAGGGT</sequence>
<dbReference type="PRINTS" id="PR00081">
    <property type="entry name" value="GDHRDH"/>
</dbReference>
<dbReference type="PROSITE" id="PS00061">
    <property type="entry name" value="ADH_SHORT"/>
    <property type="match status" value="1"/>
</dbReference>
<dbReference type="PANTHER" id="PTHR43669:SF3">
    <property type="entry name" value="ALCOHOL DEHYDROGENASE, PUTATIVE (AFU_ORTHOLOGUE AFUA_3G03445)-RELATED"/>
    <property type="match status" value="1"/>
</dbReference>
<accession>A0A7D6ZJR2</accession>
<organism evidence="3 4">
    <name type="scientific">Nocardia huaxiensis</name>
    <dbReference type="NCBI Taxonomy" id="2755382"/>
    <lineage>
        <taxon>Bacteria</taxon>
        <taxon>Bacillati</taxon>
        <taxon>Actinomycetota</taxon>
        <taxon>Actinomycetes</taxon>
        <taxon>Mycobacteriales</taxon>
        <taxon>Nocardiaceae</taxon>
        <taxon>Nocardia</taxon>
    </lineage>
</organism>
<reference evidence="3 4" key="1">
    <citation type="submission" date="2020-07" db="EMBL/GenBank/DDBJ databases">
        <authorList>
            <person name="Zhuang K."/>
            <person name="Ran Y."/>
        </authorList>
    </citation>
    <scope>NUCLEOTIDE SEQUENCE [LARGE SCALE GENOMIC DNA]</scope>
    <source>
        <strain evidence="3 4">WCH-YHL-001</strain>
    </source>
</reference>